<comment type="caution">
    <text evidence="4">The sequence shown here is derived from an EMBL/GenBank/DDBJ whole genome shotgun (WGS) entry which is preliminary data.</text>
</comment>
<feature type="modified residue" description="4-aspartylphosphate" evidence="2">
    <location>
        <position position="113"/>
    </location>
</feature>
<sequence>MGAGPRNRGGTLTPTLSLDAIGEALAATYDDLVAEGVPEHLAGLVRRVEARAAALDVRPARIALVVEDDPAQRALAEMILDESELAVIGCDSAEAALAVLRERSGEVALVFADLRLAGEMDGAELVKAVATLWPTTHMVLTSGALPPGDLRLPPEAVFIRKPWRALDVLVAAERAVLKPPPPVA</sequence>
<evidence type="ECO:0000313" key="5">
    <source>
        <dbReference type="Proteomes" id="UP001055167"/>
    </source>
</evidence>
<keyword evidence="5" id="KW-1185">Reference proteome</keyword>
<dbReference type="RefSeq" id="WP_128560802.1">
    <property type="nucleotide sequence ID" value="NZ_BPQH01000010.1"/>
</dbReference>
<reference evidence="4" key="1">
    <citation type="journal article" date="2021" name="Front. Microbiol.">
        <title>Comprehensive Comparative Genomics and Phenotyping of Methylobacterium Species.</title>
        <authorList>
            <person name="Alessa O."/>
            <person name="Ogura Y."/>
            <person name="Fujitani Y."/>
            <person name="Takami H."/>
            <person name="Hayashi T."/>
            <person name="Sahin N."/>
            <person name="Tani A."/>
        </authorList>
    </citation>
    <scope>NUCLEOTIDE SEQUENCE</scope>
    <source>
        <strain evidence="4">KCTC 52305</strain>
    </source>
</reference>
<dbReference type="Pfam" id="PF00072">
    <property type="entry name" value="Response_reg"/>
    <property type="match status" value="1"/>
</dbReference>
<dbReference type="InterPro" id="IPR011006">
    <property type="entry name" value="CheY-like_superfamily"/>
</dbReference>
<dbReference type="Proteomes" id="UP001055167">
    <property type="component" value="Unassembled WGS sequence"/>
</dbReference>
<evidence type="ECO:0000256" key="2">
    <source>
        <dbReference type="PROSITE-ProRule" id="PRU00169"/>
    </source>
</evidence>
<dbReference type="EMBL" id="BPQH01000010">
    <property type="protein sequence ID" value="GJD50686.1"/>
    <property type="molecule type" value="Genomic_DNA"/>
</dbReference>
<evidence type="ECO:0000259" key="3">
    <source>
        <dbReference type="PROSITE" id="PS50110"/>
    </source>
</evidence>
<dbReference type="Gene3D" id="3.40.50.2300">
    <property type="match status" value="1"/>
</dbReference>
<gene>
    <name evidence="4" type="ORF">OPKNFCMD_3431</name>
</gene>
<proteinExistence type="predicted"/>
<organism evidence="4 5">
    <name type="scientific">Methylobacterium crusticola</name>
    <dbReference type="NCBI Taxonomy" id="1697972"/>
    <lineage>
        <taxon>Bacteria</taxon>
        <taxon>Pseudomonadati</taxon>
        <taxon>Pseudomonadota</taxon>
        <taxon>Alphaproteobacteria</taxon>
        <taxon>Hyphomicrobiales</taxon>
        <taxon>Methylobacteriaceae</taxon>
        <taxon>Methylobacterium</taxon>
    </lineage>
</organism>
<evidence type="ECO:0000313" key="4">
    <source>
        <dbReference type="EMBL" id="GJD50686.1"/>
    </source>
</evidence>
<dbReference type="PANTHER" id="PTHR44591:SF21">
    <property type="entry name" value="TWO-COMPONENT RESPONSE REGULATOR"/>
    <property type="match status" value="1"/>
</dbReference>
<dbReference type="SMART" id="SM00448">
    <property type="entry name" value="REC"/>
    <property type="match status" value="1"/>
</dbReference>
<name>A0ABQ4QZ74_9HYPH</name>
<feature type="domain" description="Response regulatory" evidence="3">
    <location>
        <begin position="62"/>
        <end position="176"/>
    </location>
</feature>
<evidence type="ECO:0000256" key="1">
    <source>
        <dbReference type="ARBA" id="ARBA00022553"/>
    </source>
</evidence>
<reference evidence="4" key="2">
    <citation type="submission" date="2021-08" db="EMBL/GenBank/DDBJ databases">
        <authorList>
            <person name="Tani A."/>
            <person name="Ola A."/>
            <person name="Ogura Y."/>
            <person name="Katsura K."/>
            <person name="Hayashi T."/>
        </authorList>
    </citation>
    <scope>NUCLEOTIDE SEQUENCE</scope>
    <source>
        <strain evidence="4">KCTC 52305</strain>
    </source>
</reference>
<dbReference type="PANTHER" id="PTHR44591">
    <property type="entry name" value="STRESS RESPONSE REGULATOR PROTEIN 1"/>
    <property type="match status" value="1"/>
</dbReference>
<keyword evidence="1 2" id="KW-0597">Phosphoprotein</keyword>
<dbReference type="InterPro" id="IPR050595">
    <property type="entry name" value="Bact_response_regulator"/>
</dbReference>
<protein>
    <recommendedName>
        <fullName evidence="3">Response regulatory domain-containing protein</fullName>
    </recommendedName>
</protein>
<dbReference type="PROSITE" id="PS50110">
    <property type="entry name" value="RESPONSE_REGULATORY"/>
    <property type="match status" value="1"/>
</dbReference>
<accession>A0ABQ4QZ74</accession>
<dbReference type="InterPro" id="IPR001789">
    <property type="entry name" value="Sig_transdc_resp-reg_receiver"/>
</dbReference>
<dbReference type="SUPFAM" id="SSF52172">
    <property type="entry name" value="CheY-like"/>
    <property type="match status" value="1"/>
</dbReference>